<protein>
    <submittedName>
        <fullName evidence="2">Uncharacterized protein</fullName>
    </submittedName>
</protein>
<evidence type="ECO:0000313" key="2">
    <source>
        <dbReference type="EMBL" id="TFK97874.1"/>
    </source>
</evidence>
<feature type="region of interest" description="Disordered" evidence="1">
    <location>
        <begin position="229"/>
        <end position="248"/>
    </location>
</feature>
<evidence type="ECO:0000256" key="1">
    <source>
        <dbReference type="SAM" id="MobiDB-lite"/>
    </source>
</evidence>
<reference evidence="2 3" key="1">
    <citation type="journal article" date="2019" name="Nat. Ecol. Evol.">
        <title>Megaphylogeny resolves global patterns of mushroom evolution.</title>
        <authorList>
            <person name="Varga T."/>
            <person name="Krizsan K."/>
            <person name="Foldi C."/>
            <person name="Dima B."/>
            <person name="Sanchez-Garcia M."/>
            <person name="Sanchez-Ramirez S."/>
            <person name="Szollosi G.J."/>
            <person name="Szarkandi J.G."/>
            <person name="Papp V."/>
            <person name="Albert L."/>
            <person name="Andreopoulos W."/>
            <person name="Angelini C."/>
            <person name="Antonin V."/>
            <person name="Barry K.W."/>
            <person name="Bougher N.L."/>
            <person name="Buchanan P."/>
            <person name="Buyck B."/>
            <person name="Bense V."/>
            <person name="Catcheside P."/>
            <person name="Chovatia M."/>
            <person name="Cooper J."/>
            <person name="Damon W."/>
            <person name="Desjardin D."/>
            <person name="Finy P."/>
            <person name="Geml J."/>
            <person name="Haridas S."/>
            <person name="Hughes K."/>
            <person name="Justo A."/>
            <person name="Karasinski D."/>
            <person name="Kautmanova I."/>
            <person name="Kiss B."/>
            <person name="Kocsube S."/>
            <person name="Kotiranta H."/>
            <person name="LaButti K.M."/>
            <person name="Lechner B.E."/>
            <person name="Liimatainen K."/>
            <person name="Lipzen A."/>
            <person name="Lukacs Z."/>
            <person name="Mihaltcheva S."/>
            <person name="Morgado L.N."/>
            <person name="Niskanen T."/>
            <person name="Noordeloos M.E."/>
            <person name="Ohm R.A."/>
            <person name="Ortiz-Santana B."/>
            <person name="Ovrebo C."/>
            <person name="Racz N."/>
            <person name="Riley R."/>
            <person name="Savchenko A."/>
            <person name="Shiryaev A."/>
            <person name="Soop K."/>
            <person name="Spirin V."/>
            <person name="Szebenyi C."/>
            <person name="Tomsovsky M."/>
            <person name="Tulloss R.E."/>
            <person name="Uehling J."/>
            <person name="Grigoriev I.V."/>
            <person name="Vagvolgyi C."/>
            <person name="Papp T."/>
            <person name="Martin F.M."/>
            <person name="Miettinen O."/>
            <person name="Hibbett D.S."/>
            <person name="Nagy L.G."/>
        </authorList>
    </citation>
    <scope>NUCLEOTIDE SEQUENCE [LARGE SCALE GENOMIC DNA]</scope>
    <source>
        <strain evidence="2 3">CBS 309.79</strain>
    </source>
</reference>
<keyword evidence="3" id="KW-1185">Reference proteome</keyword>
<accession>A0A5C3Q6Y8</accession>
<feature type="compositionally biased region" description="Low complexity" evidence="1">
    <location>
        <begin position="49"/>
        <end position="66"/>
    </location>
</feature>
<dbReference type="AlphaFoldDB" id="A0A5C3Q6Y8"/>
<feature type="compositionally biased region" description="Low complexity" evidence="1">
    <location>
        <begin position="95"/>
        <end position="111"/>
    </location>
</feature>
<proteinExistence type="predicted"/>
<feature type="region of interest" description="Disordered" evidence="1">
    <location>
        <begin position="33"/>
        <end position="152"/>
    </location>
</feature>
<gene>
    <name evidence="2" type="ORF">BDV98DRAFT_596375</name>
</gene>
<name>A0A5C3Q6Y8_9AGAR</name>
<organism evidence="2 3">
    <name type="scientific">Pterulicium gracile</name>
    <dbReference type="NCBI Taxonomy" id="1884261"/>
    <lineage>
        <taxon>Eukaryota</taxon>
        <taxon>Fungi</taxon>
        <taxon>Dikarya</taxon>
        <taxon>Basidiomycota</taxon>
        <taxon>Agaricomycotina</taxon>
        <taxon>Agaricomycetes</taxon>
        <taxon>Agaricomycetidae</taxon>
        <taxon>Agaricales</taxon>
        <taxon>Pleurotineae</taxon>
        <taxon>Pterulaceae</taxon>
        <taxon>Pterulicium</taxon>
    </lineage>
</organism>
<feature type="region of interest" description="Disordered" evidence="1">
    <location>
        <begin position="1"/>
        <end position="21"/>
    </location>
</feature>
<evidence type="ECO:0000313" key="3">
    <source>
        <dbReference type="Proteomes" id="UP000305067"/>
    </source>
</evidence>
<dbReference type="Proteomes" id="UP000305067">
    <property type="component" value="Unassembled WGS sequence"/>
</dbReference>
<feature type="compositionally biased region" description="Low complexity" evidence="1">
    <location>
        <begin position="310"/>
        <end position="324"/>
    </location>
</feature>
<sequence length="510" mass="53594">MDSPVFSHTDLSTPDEKYPEDQIVSAAPLSMWGIPPKPPAAPTPWGFGASESSASANVSSKAAKPATAAVRSAWGSMSKPTTAAPSKAAWTETKPGAAASSPWGAMAAKPAAAPPSKPASIAPPSCVTSRPASLPVNRGRIPPSKLPKKDAAADIRVDALSLQKLGEDVEKNSSAAVGLRATTPPPSFAVEDTTAVVCNALSAEVQGLTEEEDVNSSFFARLAKHSTIPLGGNSVSSTRSHPELDFASRAPPSAALPIVSDAPPKPPSQLSTNAQKKRLKWEKARLRSAASEAELGTTSSTIDSPPPSAPVVARSPPAVTPAPSDGEVPRPPSSPLPALTVDVARQGDVWQSVQSTLATLTKEVALLRAQHESTNEKLSGLRTAYDSNQATNSTLEAEVTELRKMMVPRSELEEMVVPSLELDTAEAELGELKQIVRAQAAEMTRMGGEMARMVEEMTRMANACKARGNRETIEDWESGVGVGSDFSDTESALEVDYKPVEVEFKRSGRE</sequence>
<feature type="region of interest" description="Disordered" evidence="1">
    <location>
        <begin position="254"/>
        <end position="333"/>
    </location>
</feature>
<dbReference type="EMBL" id="ML178844">
    <property type="protein sequence ID" value="TFK97874.1"/>
    <property type="molecule type" value="Genomic_DNA"/>
</dbReference>